<evidence type="ECO:0000313" key="3">
    <source>
        <dbReference type="Proteomes" id="UP000002079"/>
    </source>
</evidence>
<dbReference type="Gene3D" id="3.30.420.10">
    <property type="entry name" value="Ribonuclease H-like superfamily/Ribonuclease H"/>
    <property type="match status" value="1"/>
</dbReference>
<dbReference type="KEGG" id="vg:5142512"/>
<dbReference type="InterPro" id="IPR036397">
    <property type="entry name" value="RNaseH_sf"/>
</dbReference>
<reference evidence="2 3" key="1">
    <citation type="journal article" date="2006" name="J. Gen. Plant Pathol.">
        <title>Bacteriophage OP1, lytic for Xanthomonas oryzae pv. oryzae, changes its host range by duplication and deletion of the small domain in the deduced tail fiber gene.</title>
        <authorList>
            <person name="Inoue Y."/>
            <person name="Matsuura T."/>
            <person name="Ohara T."/>
            <person name="Azegami K."/>
        </authorList>
    </citation>
    <scope>NUCLEOTIDE SEQUENCE [LARGE SCALE GENOMIC DNA]</scope>
</reference>
<dbReference type="InterPro" id="IPR012337">
    <property type="entry name" value="RNaseH-like_sf"/>
</dbReference>
<dbReference type="InterPro" id="IPR038720">
    <property type="entry name" value="YprB_RNase_H-like_dom"/>
</dbReference>
<evidence type="ECO:0000259" key="1">
    <source>
        <dbReference type="Pfam" id="PF13482"/>
    </source>
</evidence>
<dbReference type="OrthoDB" id="5039at10239"/>
<reference evidence="3" key="2">
    <citation type="journal article" date="2006" name="J. Gen. Plant Pathol.">
        <title>Bacteriophage OP1, lytic for Xanthomonas oryzae pv. oryzae, changes its host range by duplication and deletion of the small domain in the deduced tail fiber gene..</title>
        <authorList>
            <person name="Inoue Y."/>
            <person name="Matsuura T."/>
            <person name="Ohara T."/>
            <person name="Azegami K."/>
        </authorList>
    </citation>
    <scope>NUCLEOTIDE SEQUENCE [LARGE SCALE GENOMIC DNA]</scope>
</reference>
<organism evidence="2 3">
    <name type="scientific">Xanthomonas phage OP1</name>
    <dbReference type="NCBI Taxonomy" id="2994040"/>
    <lineage>
        <taxon>Viruses</taxon>
        <taxon>Duplodnaviria</taxon>
        <taxon>Heunggongvirae</taxon>
        <taxon>Uroviricota</taxon>
        <taxon>Caudoviricetes</taxon>
        <taxon>Xipdecavirus</taxon>
        <taxon>Xipdecavirus OP1</taxon>
    </lineage>
</organism>
<proteinExistence type="predicted"/>
<dbReference type="Pfam" id="PF13482">
    <property type="entry name" value="RNase_H_2"/>
    <property type="match status" value="1"/>
</dbReference>
<evidence type="ECO:0000313" key="2">
    <source>
        <dbReference type="EMBL" id="BAE72741.1"/>
    </source>
</evidence>
<protein>
    <submittedName>
        <fullName evidence="2">DNA polymerase III epsilon subunit</fullName>
    </submittedName>
</protein>
<dbReference type="RefSeq" id="YP_453594.1">
    <property type="nucleotide sequence ID" value="NC_007709.1"/>
</dbReference>
<dbReference type="Proteomes" id="UP000002079">
    <property type="component" value="Segment"/>
</dbReference>
<dbReference type="GeneID" id="5142512"/>
<dbReference type="GO" id="GO:0003676">
    <property type="term" value="F:nucleic acid binding"/>
    <property type="evidence" value="ECO:0007669"/>
    <property type="project" value="InterPro"/>
</dbReference>
<sequence length="279" mass="31657">MKKTKTVVTSSVKDFVSLAPVSGPKILHIDIETSMMLVQAWGIGKQFIAYDDIVQDWNILSYCAKWHGVNTVLYDDLREQSNPTKDKRLCTGLAKVLTEADVAVAHNGKKFDIRKIRARMSMNKLPPIPDTRIVDTLIESRKCFAHTSHKLAYLSTHFGDDGLRKLDHGKFAGKALWRECQKGNLAAWEEMKKYNVVDVLAMESMYSELRGWFQGAQNLGVFHHSHEGHSCPNCGSDNVQQRGLRHTQVSVYNRYKCNECGAWSRGRTKVHDTKHVLVN</sequence>
<keyword evidence="3" id="KW-1185">Reference proteome</keyword>
<dbReference type="SUPFAM" id="SSF53098">
    <property type="entry name" value="Ribonuclease H-like"/>
    <property type="match status" value="1"/>
</dbReference>
<feature type="domain" description="YprB ribonuclease H-like" evidence="1">
    <location>
        <begin position="80"/>
        <end position="209"/>
    </location>
</feature>
<dbReference type="EMBL" id="AP008979">
    <property type="protein sequence ID" value="BAE72741.1"/>
    <property type="molecule type" value="Genomic_DNA"/>
</dbReference>
<name>Q2NPF5_9CAUD</name>
<accession>Q2NPF5</accession>